<evidence type="ECO:0000256" key="2">
    <source>
        <dbReference type="ARBA" id="ARBA00022723"/>
    </source>
</evidence>
<feature type="compositionally biased region" description="Low complexity" evidence="10">
    <location>
        <begin position="506"/>
        <end position="526"/>
    </location>
</feature>
<dbReference type="CDD" id="cd06916">
    <property type="entry name" value="NR_DBD_like"/>
    <property type="match status" value="1"/>
</dbReference>
<dbReference type="InterPro" id="IPR013088">
    <property type="entry name" value="Znf_NHR/GATA"/>
</dbReference>
<dbReference type="SUPFAM" id="SSF57716">
    <property type="entry name" value="Glucocorticoid receptor-like (DNA-binding domain)"/>
    <property type="match status" value="1"/>
</dbReference>
<dbReference type="GO" id="GO:0043565">
    <property type="term" value="F:sequence-specific DNA binding"/>
    <property type="evidence" value="ECO:0007669"/>
    <property type="project" value="InterPro"/>
</dbReference>
<evidence type="ECO:0000256" key="7">
    <source>
        <dbReference type="ARBA" id="ARBA00023163"/>
    </source>
</evidence>
<proteinExistence type="predicted"/>
<keyword evidence="3" id="KW-0863">Zinc-finger</keyword>
<keyword evidence="6" id="KW-0238">DNA-binding</keyword>
<feature type="domain" description="Nuclear receptor" evidence="11">
    <location>
        <begin position="716"/>
        <end position="791"/>
    </location>
</feature>
<dbReference type="InterPro" id="IPR050274">
    <property type="entry name" value="Nuclear_hormone_rcpt_NR2"/>
</dbReference>
<feature type="compositionally biased region" description="Low complexity" evidence="10">
    <location>
        <begin position="199"/>
        <end position="208"/>
    </location>
</feature>
<evidence type="ECO:0000256" key="10">
    <source>
        <dbReference type="SAM" id="MobiDB-lite"/>
    </source>
</evidence>
<protein>
    <submittedName>
        <fullName evidence="13">Retinoic acid receptor RXR-beta-A</fullName>
    </submittedName>
</protein>
<evidence type="ECO:0000256" key="8">
    <source>
        <dbReference type="ARBA" id="ARBA00023170"/>
    </source>
</evidence>
<keyword evidence="4" id="KW-0862">Zinc</keyword>
<keyword evidence="9" id="KW-0539">Nucleus</keyword>
<feature type="compositionally biased region" description="Low complexity" evidence="10">
    <location>
        <begin position="807"/>
        <end position="831"/>
    </location>
</feature>
<dbReference type="InterPro" id="IPR000536">
    <property type="entry name" value="Nucl_hrmn_rcpt_lig-bd"/>
</dbReference>
<feature type="domain" description="NR LBD" evidence="12">
    <location>
        <begin position="895"/>
        <end position="1125"/>
    </location>
</feature>
<dbReference type="AlphaFoldDB" id="A0A6G1S5D9"/>
<dbReference type="Pfam" id="PF00105">
    <property type="entry name" value="zf-C4"/>
    <property type="match status" value="1"/>
</dbReference>
<gene>
    <name evidence="13" type="primary">rxrba</name>
    <name evidence="13" type="ORF">g.12413</name>
</gene>
<dbReference type="EMBL" id="GGYP01000955">
    <property type="protein sequence ID" value="MDE45726.1"/>
    <property type="molecule type" value="Transcribed_RNA"/>
</dbReference>
<organism evidence="13">
    <name type="scientific">Aceria tosichella</name>
    <name type="common">wheat curl mite</name>
    <dbReference type="NCBI Taxonomy" id="561515"/>
    <lineage>
        <taxon>Eukaryota</taxon>
        <taxon>Metazoa</taxon>
        <taxon>Ecdysozoa</taxon>
        <taxon>Arthropoda</taxon>
        <taxon>Chelicerata</taxon>
        <taxon>Arachnida</taxon>
        <taxon>Acari</taxon>
        <taxon>Acariformes</taxon>
        <taxon>Trombidiformes</taxon>
        <taxon>Prostigmata</taxon>
        <taxon>Eupodina</taxon>
        <taxon>Eriophyoidea</taxon>
        <taxon>Eriophyidae</taxon>
        <taxon>Eriophyinae</taxon>
        <taxon>Aceriini</taxon>
        <taxon>Aceria</taxon>
    </lineage>
</organism>
<dbReference type="SMART" id="SM00399">
    <property type="entry name" value="ZnF_C4"/>
    <property type="match status" value="1"/>
</dbReference>
<dbReference type="Gene3D" id="1.10.565.10">
    <property type="entry name" value="Retinoid X Receptor"/>
    <property type="match status" value="1"/>
</dbReference>
<evidence type="ECO:0000256" key="3">
    <source>
        <dbReference type="ARBA" id="ARBA00022771"/>
    </source>
</evidence>
<evidence type="ECO:0000313" key="13">
    <source>
        <dbReference type="EMBL" id="MDE45726.1"/>
    </source>
</evidence>
<dbReference type="SMART" id="SM00430">
    <property type="entry name" value="HOLI"/>
    <property type="match status" value="1"/>
</dbReference>
<feature type="region of interest" description="Disordered" evidence="10">
    <location>
        <begin position="506"/>
        <end position="542"/>
    </location>
</feature>
<evidence type="ECO:0000256" key="6">
    <source>
        <dbReference type="ARBA" id="ARBA00023125"/>
    </source>
</evidence>
<dbReference type="PROSITE" id="PS51843">
    <property type="entry name" value="NR_LBD"/>
    <property type="match status" value="1"/>
</dbReference>
<evidence type="ECO:0000259" key="12">
    <source>
        <dbReference type="PROSITE" id="PS51843"/>
    </source>
</evidence>
<feature type="region of interest" description="Disordered" evidence="10">
    <location>
        <begin position="334"/>
        <end position="360"/>
    </location>
</feature>
<feature type="region of interest" description="Disordered" evidence="10">
    <location>
        <begin position="583"/>
        <end position="612"/>
    </location>
</feature>
<dbReference type="PROSITE" id="PS51030">
    <property type="entry name" value="NUCLEAR_REC_DBD_2"/>
    <property type="match status" value="1"/>
</dbReference>
<feature type="region of interest" description="Disordered" evidence="10">
    <location>
        <begin position="1123"/>
        <end position="1162"/>
    </location>
</feature>
<keyword evidence="5" id="KW-0805">Transcription regulation</keyword>
<evidence type="ECO:0000256" key="1">
    <source>
        <dbReference type="ARBA" id="ARBA00004123"/>
    </source>
</evidence>
<dbReference type="InterPro" id="IPR035500">
    <property type="entry name" value="NHR-like_dom_sf"/>
</dbReference>
<feature type="compositionally biased region" description="Basic and acidic residues" evidence="10">
    <location>
        <begin position="18"/>
        <end position="28"/>
    </location>
</feature>
<evidence type="ECO:0000256" key="9">
    <source>
        <dbReference type="ARBA" id="ARBA00023242"/>
    </source>
</evidence>
<dbReference type="PROSITE" id="PS00031">
    <property type="entry name" value="NUCLEAR_REC_DBD_1"/>
    <property type="match status" value="1"/>
</dbReference>
<comment type="subcellular location">
    <subcellularLocation>
        <location evidence="1">Nucleus</location>
    </subcellularLocation>
</comment>
<dbReference type="InterPro" id="IPR000003">
    <property type="entry name" value="Retinoid-X_rcpt/HNF4"/>
</dbReference>
<keyword evidence="8 13" id="KW-0675">Receptor</keyword>
<reference evidence="13" key="1">
    <citation type="submission" date="2018-10" db="EMBL/GenBank/DDBJ databases">
        <title>Transcriptome assembly of Aceria tosichella (Wheat curl mite) Type 2.</title>
        <authorList>
            <person name="Scully E.D."/>
            <person name="Geib S.M."/>
            <person name="Palmer N.A."/>
            <person name="Gupta A.K."/>
            <person name="Sarath G."/>
            <person name="Tatineni S."/>
        </authorList>
    </citation>
    <scope>NUCLEOTIDE SEQUENCE</scope>
    <source>
        <strain evidence="13">LincolnNE</strain>
    </source>
</reference>
<feature type="region of interest" description="Disordered" evidence="10">
    <location>
        <begin position="807"/>
        <end position="832"/>
    </location>
</feature>
<name>A0A6G1S5D9_9ACAR</name>
<dbReference type="FunFam" id="3.30.50.10:FF:000006">
    <property type="entry name" value="Nuclear receptor subfamily 5 group A member"/>
    <property type="match status" value="1"/>
</dbReference>
<dbReference type="SUPFAM" id="SSF48508">
    <property type="entry name" value="Nuclear receptor ligand-binding domain"/>
    <property type="match status" value="1"/>
</dbReference>
<dbReference type="InterPro" id="IPR001628">
    <property type="entry name" value="Znf_hrmn_rcpt"/>
</dbReference>
<feature type="compositionally biased region" description="Low complexity" evidence="10">
    <location>
        <begin position="1124"/>
        <end position="1162"/>
    </location>
</feature>
<keyword evidence="7" id="KW-0804">Transcription</keyword>
<evidence type="ECO:0000256" key="5">
    <source>
        <dbReference type="ARBA" id="ARBA00023015"/>
    </source>
</evidence>
<evidence type="ECO:0000256" key="4">
    <source>
        <dbReference type="ARBA" id="ARBA00022833"/>
    </source>
</evidence>
<dbReference type="Pfam" id="PF00104">
    <property type="entry name" value="Hormone_recep"/>
    <property type="match status" value="1"/>
</dbReference>
<feature type="region of interest" description="Disordered" evidence="10">
    <location>
        <begin position="10"/>
        <end position="57"/>
    </location>
</feature>
<accession>A0A6G1S5D9</accession>
<dbReference type="GO" id="GO:0003707">
    <property type="term" value="F:nuclear steroid receptor activity"/>
    <property type="evidence" value="ECO:0007669"/>
    <property type="project" value="InterPro"/>
</dbReference>
<feature type="compositionally biased region" description="Polar residues" evidence="10">
    <location>
        <begin position="218"/>
        <end position="241"/>
    </location>
</feature>
<keyword evidence="2" id="KW-0479">Metal-binding</keyword>
<sequence length="1199" mass="131454">MFGVLLAKKQRHQVTNKVAEDADNKILESEEDEEADDNDDDDEAEEEENQVSSDTLVVLAKDEEEDEATVGQESAVNESCRRSVTVSSAAGAGQISCSIFEDKTGNSELSSTITTSSIVMNQDFIGDIQKSSHTTGNNKGAAAYCCELEFVKREGFGADFKDKLDDEENNLRQLERRRRRQLANKTESENAQLKRFKSDSAASSSTSSPSPPPASYSQQQNDQMRLSFQSSSFERSTTLADTDSVEHDNPLAGGKQQACRMTANATTTTIESTNLQQKQANGMSCSTSEMASNNSSDYMVDRNRAKVQLEEIPGYGPGATSLVELGRAATITIEAAAGDGDDDDDGGDDDVGDRRDKQTSMQVAAVSLKSGIKHSHKYGHAATGILDGGGGGRYGCELGGCRLSPSDVTTAISGGQGQLTELSSAKHQQHRQECQSAVGTNQVLVLANDGDDDKDLLVTSAAVASPATAAACTKRIQAIQIEGGGLHFGGSGSGSDAALRRQPLRRTWQQQRQQLESATTTTTVATLPPPPPTQPQSTKNLQQSLRSTRLLSIAQHHASSGGGSGDGDEQKRIGLVGGAARDERPGLQQQQQLQEQQRRHAPGDDGRSCLSYTNENYKDHIHLQRAFERSSGGSGCVGASSIEDNKEKWYGGCSASANGDGVCDQTTTIRSALVRETTRGDGELYQLAMIDQKEKKETMTENLKQYPPNHPLGNSKHLCAICGDRATGKHYGVFSCEGCKGFFKRTIRKDIVYVCRAQGNCLIDMRQRNRCQYCRYQKCLSCGMKREAVQEEKQRLKLRAAASAVQQQQQQLHQQHQQHQQQQQQQQHQQLSGDINSNHVFNQCDTSEIKLDSTNHYNQYNLDHHHFGTSPPNYNTASNSSSLVTGHHHHYDRLNTPYHSHNLADISASIRPGPMRIDELTLKWAAQVQIECLLDWAKSVPKFTGLLIDDQVTLLKAYWNELIIAHIAFKTAEALRDGTLPNGGTDKPNSLCIGRGLFIDGYQAYEIGLGNMFDRIIDELVVKMRDMRIDANELACLRAIILYNPETHGLKTSQPIEEYRGDIYTSLEAYCRMNYINQPNRFGKLLLRLPALRSIGLKCDSMRQQRRCDSNINQIVTTSHQGFVTRSSPTSRGSSSPTNSSVSSISSTSTTTTTATATTTTTNTNSNYKYGYQVNLLFFGLCYELSSIDSFLRSSLSLN</sequence>
<dbReference type="GO" id="GO:0005634">
    <property type="term" value="C:nucleus"/>
    <property type="evidence" value="ECO:0007669"/>
    <property type="project" value="UniProtKB-SubCell"/>
</dbReference>
<dbReference type="PRINTS" id="PR00545">
    <property type="entry name" value="RETINOIDXR"/>
</dbReference>
<feature type="region of interest" description="Disordered" evidence="10">
    <location>
        <begin position="175"/>
        <end position="260"/>
    </location>
</feature>
<dbReference type="PRINTS" id="PR00047">
    <property type="entry name" value="STROIDFINGER"/>
</dbReference>
<feature type="compositionally biased region" description="Acidic residues" evidence="10">
    <location>
        <begin position="29"/>
        <end position="49"/>
    </location>
</feature>
<dbReference type="PANTHER" id="PTHR24083">
    <property type="entry name" value="NUCLEAR HORMONE RECEPTOR"/>
    <property type="match status" value="1"/>
</dbReference>
<evidence type="ECO:0000259" key="11">
    <source>
        <dbReference type="PROSITE" id="PS51030"/>
    </source>
</evidence>
<feature type="compositionally biased region" description="Acidic residues" evidence="10">
    <location>
        <begin position="339"/>
        <end position="351"/>
    </location>
</feature>
<dbReference type="Gene3D" id="3.30.50.10">
    <property type="entry name" value="Erythroid Transcription Factor GATA-1, subunit A"/>
    <property type="match status" value="1"/>
</dbReference>
<dbReference type="InterPro" id="IPR001723">
    <property type="entry name" value="Nuclear_hrmn_rcpt"/>
</dbReference>
<dbReference type="PRINTS" id="PR00398">
    <property type="entry name" value="STRDHORMONER"/>
</dbReference>
<dbReference type="GO" id="GO:0008270">
    <property type="term" value="F:zinc ion binding"/>
    <property type="evidence" value="ECO:0007669"/>
    <property type="project" value="UniProtKB-KW"/>
</dbReference>
<feature type="compositionally biased region" description="Basic and acidic residues" evidence="10">
    <location>
        <begin position="596"/>
        <end position="607"/>
    </location>
</feature>